<dbReference type="PANTHER" id="PTHR11908">
    <property type="entry name" value="XANTHINE DEHYDROGENASE"/>
    <property type="match status" value="1"/>
</dbReference>
<organism evidence="4 5">
    <name type="scientific">Paeniroseomonas aquatica</name>
    <dbReference type="NCBI Taxonomy" id="373043"/>
    <lineage>
        <taxon>Bacteria</taxon>
        <taxon>Pseudomonadati</taxon>
        <taxon>Pseudomonadota</taxon>
        <taxon>Alphaproteobacteria</taxon>
        <taxon>Acetobacterales</taxon>
        <taxon>Acetobacteraceae</taxon>
        <taxon>Paeniroseomonas</taxon>
    </lineage>
</organism>
<feature type="domain" description="Aldehyde oxidase/xanthine dehydrogenase a/b hammerhead" evidence="3">
    <location>
        <begin position="24"/>
        <end position="142"/>
    </location>
</feature>
<evidence type="ECO:0000256" key="2">
    <source>
        <dbReference type="ARBA" id="ARBA00023002"/>
    </source>
</evidence>
<dbReference type="InterPro" id="IPR036856">
    <property type="entry name" value="Ald_Oxase/Xan_DH_a/b_sf"/>
</dbReference>
<gene>
    <name evidence="4" type="ORF">QWZ14_12890</name>
</gene>
<dbReference type="InterPro" id="IPR008274">
    <property type="entry name" value="AldOxase/xan_DH_MoCoBD1"/>
</dbReference>
<dbReference type="Gene3D" id="3.30.365.10">
    <property type="entry name" value="Aldehyde oxidase/xanthine dehydrogenase, molybdopterin binding domain"/>
    <property type="match status" value="4"/>
</dbReference>
<proteinExistence type="predicted"/>
<dbReference type="Gene3D" id="3.90.1170.50">
    <property type="entry name" value="Aldehyde oxidase/xanthine dehydrogenase, a/b hammerhead"/>
    <property type="match status" value="1"/>
</dbReference>
<dbReference type="EMBL" id="JAUFPN010000142">
    <property type="protein sequence ID" value="MDN3565260.1"/>
    <property type="molecule type" value="Genomic_DNA"/>
</dbReference>
<dbReference type="SUPFAM" id="SSF54665">
    <property type="entry name" value="CO dehydrogenase molybdoprotein N-domain-like"/>
    <property type="match status" value="1"/>
</dbReference>
<name>A0ABT8A686_9PROT</name>
<reference evidence="5" key="1">
    <citation type="journal article" date="2019" name="Int. J. Syst. Evol. Microbiol.">
        <title>The Global Catalogue of Microorganisms (GCM) 10K type strain sequencing project: providing services to taxonomists for standard genome sequencing and annotation.</title>
        <authorList>
            <consortium name="The Broad Institute Genomics Platform"/>
            <consortium name="The Broad Institute Genome Sequencing Center for Infectious Disease"/>
            <person name="Wu L."/>
            <person name="Ma J."/>
        </authorList>
    </citation>
    <scope>NUCLEOTIDE SEQUENCE [LARGE SCALE GENOMIC DNA]</scope>
    <source>
        <strain evidence="5">CECT 7131</strain>
    </source>
</reference>
<keyword evidence="2" id="KW-0560">Oxidoreductase</keyword>
<dbReference type="PANTHER" id="PTHR11908:SF132">
    <property type="entry name" value="ALDEHYDE OXIDASE 1-RELATED"/>
    <property type="match status" value="1"/>
</dbReference>
<dbReference type="SMART" id="SM01008">
    <property type="entry name" value="Ald_Xan_dh_C"/>
    <property type="match status" value="1"/>
</dbReference>
<comment type="caution">
    <text evidence="4">The sequence shown here is derived from an EMBL/GenBank/DDBJ whole genome shotgun (WGS) entry which is preliminary data.</text>
</comment>
<dbReference type="Proteomes" id="UP001529369">
    <property type="component" value="Unassembled WGS sequence"/>
</dbReference>
<dbReference type="SUPFAM" id="SSF56003">
    <property type="entry name" value="Molybdenum cofactor-binding domain"/>
    <property type="match status" value="1"/>
</dbReference>
<dbReference type="Pfam" id="PF02738">
    <property type="entry name" value="MoCoBD_1"/>
    <property type="match status" value="1"/>
</dbReference>
<evidence type="ECO:0000313" key="4">
    <source>
        <dbReference type="EMBL" id="MDN3565260.1"/>
    </source>
</evidence>
<accession>A0ABT8A686</accession>
<dbReference type="InterPro" id="IPR037165">
    <property type="entry name" value="AldOxase/xan_DH_Mopterin-bd_sf"/>
</dbReference>
<evidence type="ECO:0000313" key="5">
    <source>
        <dbReference type="Proteomes" id="UP001529369"/>
    </source>
</evidence>
<keyword evidence="1" id="KW-0500">Molybdenum</keyword>
<keyword evidence="5" id="KW-1185">Reference proteome</keyword>
<protein>
    <submittedName>
        <fullName evidence="4">Xanthine dehydrogenase family protein molybdopterin-binding subunit</fullName>
    </submittedName>
</protein>
<dbReference type="InterPro" id="IPR016208">
    <property type="entry name" value="Ald_Oxase/xanthine_DH-like"/>
</dbReference>
<dbReference type="InterPro" id="IPR046867">
    <property type="entry name" value="AldOxase/xan_DH_MoCoBD2"/>
</dbReference>
<dbReference type="Pfam" id="PF20256">
    <property type="entry name" value="MoCoBD_2"/>
    <property type="match status" value="1"/>
</dbReference>
<sequence>MNVVTPFEGIGASVRRKEDLRFLSGRGQYTDDINRPGQAYASILRSPHAHATIGGIDIAAARAMPGVVAIFTGADMPDLGGIPCGWQIHNKDGSPMAEPMHPVLAVDKARFVGDAVAVVIAETKAQARDAAEAIEVDYAVLPAVSTVTAATAPGAPLVHDAVAGNICYDWHIGDKAINEAAFAGAAKVVEFDLVNNRLIPNAMEPRAAIGDFDRTTDEYTLYTTSQNPHVIRLLMGAFVLHLPEHKLRVVAPDVGGGFGSKIFHYAEEAIVTWAAGRVCRPVKWTCERTESFMSDAHGRDHVSKARLALDANGKFLALHVQTLANMGAYLSTFATSVPTYLYATLLAGVYTTPSIYAEVKAVFTNTVPVDAYRGAGRPEATFLLERLVDVAARETGIDRIEIRRRNFIPSDAFPYQTPVALQYDSGDYQTTLDAALETAGWASFEERRAEAATRGRLRGIGISTYVEACGIAPSAVVGALGARAGLYEVGTIRVHPTGSVTVLTGTHSHGQGHETTLAQLVTDRLGVPLAQVDVVHGDTAKIPFGMGTYGSRSLAVGGSAMVKAMDKIVAKARRIAAHLMEASVEDVEFDRGTFRVAGTDKTKSWGEICLTAYVPHNYPIEEIEPGLDETAFYDPKNFTYPGGAHICEVEIEPETGITTVVNFTAVDDVGRVINPMIVEGQVQGGVCQGIGQALLEACVYDAEGQLVSGSYMDYQMPRANDLPMVSVATHVTLCTHNPLGVKGCGEVGAIGSPPAVINAVVDALKDYGVRHIEMPATAAKIWGIINAGHRLAAE</sequence>
<evidence type="ECO:0000256" key="1">
    <source>
        <dbReference type="ARBA" id="ARBA00022505"/>
    </source>
</evidence>
<dbReference type="InterPro" id="IPR000674">
    <property type="entry name" value="Ald_Oxase/Xan_DH_a/b"/>
</dbReference>
<evidence type="ECO:0000259" key="3">
    <source>
        <dbReference type="SMART" id="SM01008"/>
    </source>
</evidence>
<dbReference type="RefSeq" id="WP_290317076.1">
    <property type="nucleotide sequence ID" value="NZ_JAUFPN010000142.1"/>
</dbReference>
<dbReference type="Pfam" id="PF01315">
    <property type="entry name" value="Ald_Xan_dh_C"/>
    <property type="match status" value="1"/>
</dbReference>